<proteinExistence type="predicted"/>
<accession>A0A095ZDV5</accession>
<comment type="caution">
    <text evidence="4">The sequence shown here is derived from an EMBL/GenBank/DDBJ whole genome shotgun (WGS) entry which is preliminary data.</text>
</comment>
<gene>
    <name evidence="4" type="ORF">HMPREF1650_06455</name>
</gene>
<dbReference type="InterPro" id="IPR032109">
    <property type="entry name" value="Big_3_5"/>
</dbReference>
<name>A0A095ZDV5_9CORY</name>
<evidence type="ECO:0000256" key="1">
    <source>
        <dbReference type="SAM" id="MobiDB-lite"/>
    </source>
</evidence>
<evidence type="ECO:0000259" key="3">
    <source>
        <dbReference type="Pfam" id="PF16640"/>
    </source>
</evidence>
<feature type="compositionally biased region" description="Acidic residues" evidence="1">
    <location>
        <begin position="703"/>
        <end position="713"/>
    </location>
</feature>
<feature type="transmembrane region" description="Helical" evidence="2">
    <location>
        <begin position="736"/>
        <end position="760"/>
    </location>
</feature>
<dbReference type="Gene3D" id="2.60.40.10">
    <property type="entry name" value="Immunoglobulins"/>
    <property type="match status" value="3"/>
</dbReference>
<keyword evidence="2" id="KW-0812">Transmembrane</keyword>
<dbReference type="Proteomes" id="UP000029548">
    <property type="component" value="Unassembled WGS sequence"/>
</dbReference>
<keyword evidence="2" id="KW-1133">Transmembrane helix</keyword>
<feature type="domain" description="Bacterial Ig-like" evidence="3">
    <location>
        <begin position="591"/>
        <end position="661"/>
    </location>
</feature>
<dbReference type="eggNOG" id="COG4625">
    <property type="taxonomic scope" value="Bacteria"/>
</dbReference>
<protein>
    <submittedName>
        <fullName evidence="4">Membrane protein</fullName>
    </submittedName>
</protein>
<evidence type="ECO:0000313" key="5">
    <source>
        <dbReference type="Proteomes" id="UP000029548"/>
    </source>
</evidence>
<evidence type="ECO:0000313" key="4">
    <source>
        <dbReference type="EMBL" id="KGF16837.1"/>
    </source>
</evidence>
<dbReference type="GO" id="GO:0005975">
    <property type="term" value="P:carbohydrate metabolic process"/>
    <property type="evidence" value="ECO:0007669"/>
    <property type="project" value="UniProtKB-ARBA"/>
</dbReference>
<dbReference type="AlphaFoldDB" id="A0A095ZDV5"/>
<reference evidence="4 5" key="1">
    <citation type="submission" date="2014-07" db="EMBL/GenBank/DDBJ databases">
        <authorList>
            <person name="McCorrison J."/>
            <person name="Sanka R."/>
            <person name="Torralba M."/>
            <person name="Gillis M."/>
            <person name="Haft D.H."/>
            <person name="Methe B."/>
            <person name="Sutton G."/>
            <person name="Nelson K.E."/>
        </authorList>
    </citation>
    <scope>NUCLEOTIDE SEQUENCE [LARGE SCALE GENOMIC DNA]</scope>
    <source>
        <strain evidence="4 5">DNF00450</strain>
    </source>
</reference>
<dbReference type="InterPro" id="IPR013783">
    <property type="entry name" value="Ig-like_fold"/>
</dbReference>
<dbReference type="EMBL" id="JRNE01000048">
    <property type="protein sequence ID" value="KGF16837.1"/>
    <property type="molecule type" value="Genomic_DNA"/>
</dbReference>
<keyword evidence="2" id="KW-0472">Membrane</keyword>
<sequence>MEVKTKTFRLPLAAAAITALTVGLITLPGGDDALAAPVTETKSIAQECVEHRGTFSNGSYLTLSPDNVTVEYPQQVHPGETFTVKLQPGQMATGDKDTGRMKYDVKLPEGVAISNLRISGAGTGFNNNPVVQRVNASGAPDANGEFARIWDGGHSVNNGGNENDNWGPFTSRAGLQVDRHKQWRFPQIAFDVTAPDTAGATIVTGLRGAGTGAGPASRNNRDNTMSMLARANATDAVYCSAAAAGRTLTSTQVVARGTETNFAETSTDLEVVTGSGPTTLTANVTHVDGTPVTEGEVEFDFGDGSPRATVPVVDGTATSTHTYPELDDRNPVPYRATARYLGVQGRTNPSEDTTSVTVTPTPREQVQATVSLSGTAKVDDAADGRVPVELRASVGAEDGKTLPEGVEVVFHQGDAEVGRATVVDGVAATTVSVPDEKATLTFRAVVSDMETDTQELTGAEATTDVDVAPVSRTSISVELEDDGVLVGRRTTITAKYSATPSIPEGTEVIFRADGIRIGTATVGADGVATIEHSFDAAGPKRITALVEKREVDGRVYPRAESEAAVLTVAAPAGQDTTTDLTYTRPDVDVEAEVLTGDLIRFIATVDAGDSTIEEGATVSFFDGDTFLGTAPVDPATGQAVFDHRFAERGEHQIRAVFNGQEKKDGEGVITEVLEPSESDPVTLDVREHDVVIEEPGDNPGDNPGDEPGEEPGDDPSPNPGDGSGSWGSSGSSSGGFLASVIGFLGSLGIIGTFLMSIFGLHAI</sequence>
<dbReference type="Pfam" id="PF16640">
    <property type="entry name" value="Big_3_5"/>
    <property type="match status" value="1"/>
</dbReference>
<feature type="region of interest" description="Disordered" evidence="1">
    <location>
        <begin position="692"/>
        <end position="731"/>
    </location>
</feature>
<evidence type="ECO:0000256" key="2">
    <source>
        <dbReference type="SAM" id="Phobius"/>
    </source>
</evidence>
<organism evidence="4 5">
    <name type="scientific">Corynebacterium freneyi DNF00450</name>
    <dbReference type="NCBI Taxonomy" id="1287475"/>
    <lineage>
        <taxon>Bacteria</taxon>
        <taxon>Bacillati</taxon>
        <taxon>Actinomycetota</taxon>
        <taxon>Actinomycetes</taxon>
        <taxon>Mycobacteriales</taxon>
        <taxon>Corynebacteriaceae</taxon>
        <taxon>Corynebacterium</taxon>
    </lineage>
</organism>